<reference evidence="2 3" key="1">
    <citation type="submission" date="2020-08" db="EMBL/GenBank/DDBJ databases">
        <title>Genomic Encyclopedia of Type Strains, Phase IV (KMG-IV): sequencing the most valuable type-strain genomes for metagenomic binning, comparative biology and taxonomic classification.</title>
        <authorList>
            <person name="Goeker M."/>
        </authorList>
    </citation>
    <scope>NUCLEOTIDE SEQUENCE [LARGE SCALE GENOMIC DNA]</scope>
    <source>
        <strain evidence="2 3">DSM 7050</strain>
    </source>
</reference>
<dbReference type="Pfam" id="PF08240">
    <property type="entry name" value="ADH_N"/>
    <property type="match status" value="1"/>
</dbReference>
<dbReference type="EMBL" id="JACHOT010000010">
    <property type="protein sequence ID" value="MBB4653193.1"/>
    <property type="molecule type" value="Genomic_DNA"/>
</dbReference>
<dbReference type="CDD" id="cd08241">
    <property type="entry name" value="QOR1"/>
    <property type="match status" value="1"/>
</dbReference>
<keyword evidence="3" id="KW-1185">Reference proteome</keyword>
<keyword evidence="2" id="KW-0560">Oxidoreductase</keyword>
<accession>A0ABR6L8R0</accession>
<dbReference type="Pfam" id="PF00107">
    <property type="entry name" value="ADH_zinc_N"/>
    <property type="match status" value="1"/>
</dbReference>
<dbReference type="InterPro" id="IPR051397">
    <property type="entry name" value="Zn-ADH-like_protein"/>
</dbReference>
<dbReference type="InterPro" id="IPR013149">
    <property type="entry name" value="ADH-like_C"/>
</dbReference>
<gene>
    <name evidence="2" type="ORF">GGQ99_004978</name>
</gene>
<organism evidence="2 3">
    <name type="scientific">Aminobacter niigataensis</name>
    <dbReference type="NCBI Taxonomy" id="83265"/>
    <lineage>
        <taxon>Bacteria</taxon>
        <taxon>Pseudomonadati</taxon>
        <taxon>Pseudomonadota</taxon>
        <taxon>Alphaproteobacteria</taxon>
        <taxon>Hyphomicrobiales</taxon>
        <taxon>Phyllobacteriaceae</taxon>
        <taxon>Aminobacter</taxon>
    </lineage>
</organism>
<evidence type="ECO:0000313" key="3">
    <source>
        <dbReference type="Proteomes" id="UP000539538"/>
    </source>
</evidence>
<dbReference type="InterPro" id="IPR036291">
    <property type="entry name" value="NAD(P)-bd_dom_sf"/>
</dbReference>
<dbReference type="PANTHER" id="PTHR43677:SF4">
    <property type="entry name" value="QUINONE OXIDOREDUCTASE-LIKE PROTEIN 2"/>
    <property type="match status" value="1"/>
</dbReference>
<dbReference type="GO" id="GO:0003960">
    <property type="term" value="F:quinone reductase (NADPH) activity"/>
    <property type="evidence" value="ECO:0007669"/>
    <property type="project" value="UniProtKB-EC"/>
</dbReference>
<dbReference type="InterPro" id="IPR013154">
    <property type="entry name" value="ADH-like_N"/>
</dbReference>
<dbReference type="SUPFAM" id="SSF51735">
    <property type="entry name" value="NAD(P)-binding Rossmann-fold domains"/>
    <property type="match status" value="1"/>
</dbReference>
<comment type="caution">
    <text evidence="2">The sequence shown here is derived from an EMBL/GenBank/DDBJ whole genome shotgun (WGS) entry which is preliminary data.</text>
</comment>
<dbReference type="Gene3D" id="3.90.180.10">
    <property type="entry name" value="Medium-chain alcohol dehydrogenases, catalytic domain"/>
    <property type="match status" value="1"/>
</dbReference>
<dbReference type="InterPro" id="IPR020843">
    <property type="entry name" value="ER"/>
</dbReference>
<dbReference type="RefSeq" id="WP_246389730.1">
    <property type="nucleotide sequence ID" value="NZ_BAAAVZ010000021.1"/>
</dbReference>
<feature type="domain" description="Enoyl reductase (ER)" evidence="1">
    <location>
        <begin position="20"/>
        <end position="339"/>
    </location>
</feature>
<sequence>MTQASEPQDTMAAVLSEKAGGPETLALRRVPIPEPAPGQVRIRVRAVGINYPDLLIIDDRYQYRPERPFSPGAEVSGIVEAVGEAVSWPCVGNRVMAMLGWGGMAEYVCVDAARCSPIPDSMSYDDAAAFLMAYCTAYHALRDRSALGQGETLLVLGAGGGVGLAAVELAKALGAKVVAAASTEEKLGIARLLGADETVLYPRGELGREGQKRLAGLFKAACGPDGASVVYDAVGGEYAEPAMRSIGWQGRYLVVGFAAGVPSLPLNLPLLKGCDVRGVFWGAAMERDPQRHHESVAELTDLYVRRKIKPSIQRRFCLEEAGLALNALAAREVSGKIVLSM</sequence>
<dbReference type="EC" id="1.6.5.5" evidence="2"/>
<dbReference type="InterPro" id="IPR011032">
    <property type="entry name" value="GroES-like_sf"/>
</dbReference>
<dbReference type="PANTHER" id="PTHR43677">
    <property type="entry name" value="SHORT-CHAIN DEHYDROGENASE/REDUCTASE"/>
    <property type="match status" value="1"/>
</dbReference>
<dbReference type="Proteomes" id="UP000539538">
    <property type="component" value="Unassembled WGS sequence"/>
</dbReference>
<evidence type="ECO:0000313" key="2">
    <source>
        <dbReference type="EMBL" id="MBB4653193.1"/>
    </source>
</evidence>
<protein>
    <submittedName>
        <fullName evidence="2">NADPH2:quinone reductase</fullName>
        <ecNumber evidence="2">1.6.5.5</ecNumber>
    </submittedName>
</protein>
<dbReference type="SUPFAM" id="SSF50129">
    <property type="entry name" value="GroES-like"/>
    <property type="match status" value="1"/>
</dbReference>
<proteinExistence type="predicted"/>
<evidence type="ECO:0000259" key="1">
    <source>
        <dbReference type="SMART" id="SM00829"/>
    </source>
</evidence>
<dbReference type="SMART" id="SM00829">
    <property type="entry name" value="PKS_ER"/>
    <property type="match status" value="1"/>
</dbReference>
<dbReference type="Gene3D" id="3.40.50.720">
    <property type="entry name" value="NAD(P)-binding Rossmann-like Domain"/>
    <property type="match status" value="1"/>
</dbReference>
<name>A0ABR6L8R0_9HYPH</name>